<organism evidence="14 15">
    <name type="scientific">Mycolicibacterium gadium</name>
    <name type="common">Mycobacterium gadium</name>
    <dbReference type="NCBI Taxonomy" id="1794"/>
    <lineage>
        <taxon>Bacteria</taxon>
        <taxon>Bacillati</taxon>
        <taxon>Actinomycetota</taxon>
        <taxon>Actinomycetes</taxon>
        <taxon>Mycobacteriales</taxon>
        <taxon>Mycobacteriaceae</taxon>
        <taxon>Mycolicibacterium</taxon>
    </lineage>
</organism>
<feature type="domain" description="O-acyltransferase WSD1 C-terminal" evidence="13">
    <location>
        <begin position="314"/>
        <end position="462"/>
    </location>
</feature>
<dbReference type="GO" id="GO:0019432">
    <property type="term" value="P:triglyceride biosynthetic process"/>
    <property type="evidence" value="ECO:0007669"/>
    <property type="project" value="UniProtKB-UniPathway"/>
</dbReference>
<dbReference type="KEGG" id="mgad:MGAD_49410"/>
<dbReference type="GO" id="GO:0006071">
    <property type="term" value="P:glycerol metabolic process"/>
    <property type="evidence" value="ECO:0007669"/>
    <property type="project" value="UniProtKB-KW"/>
</dbReference>
<reference evidence="14 15" key="1">
    <citation type="journal article" date="2019" name="Emerg. Microbes Infect.">
        <title>Comprehensive subspecies identification of 175 nontuberculous mycobacteria species based on 7547 genomic profiles.</title>
        <authorList>
            <person name="Matsumoto Y."/>
            <person name="Kinjo T."/>
            <person name="Motooka D."/>
            <person name="Nabeya D."/>
            <person name="Jung N."/>
            <person name="Uechi K."/>
            <person name="Horii T."/>
            <person name="Iida T."/>
            <person name="Fujita J."/>
            <person name="Nakamura S."/>
        </authorList>
    </citation>
    <scope>NUCLEOTIDE SEQUENCE [LARGE SCALE GENOMIC DNA]</scope>
    <source>
        <strain evidence="14 15">JCM 12688</strain>
    </source>
</reference>
<comment type="similarity">
    <text evidence="3 11">Belongs to the long-chain O-acyltransferase family.</text>
</comment>
<keyword evidence="7 11" id="KW-0319">Glycerol metabolism</keyword>
<dbReference type="GO" id="GO:0071731">
    <property type="term" value="P:response to nitric oxide"/>
    <property type="evidence" value="ECO:0007669"/>
    <property type="project" value="TreeGrafter"/>
</dbReference>
<evidence type="ECO:0000256" key="11">
    <source>
        <dbReference type="RuleBase" id="RU361241"/>
    </source>
</evidence>
<dbReference type="EC" id="2.3.1.20" evidence="4 11"/>
<dbReference type="PANTHER" id="PTHR31650">
    <property type="entry name" value="O-ACYLTRANSFERASE (WSD1-LIKE) FAMILY PROTEIN"/>
    <property type="match status" value="1"/>
</dbReference>
<dbReference type="RefSeq" id="WP_264001248.1">
    <property type="nucleotide sequence ID" value="NZ_AP022608.1"/>
</dbReference>
<comment type="catalytic activity">
    <reaction evidence="10 11">
        <text>an acyl-CoA + a 1,2-diacyl-sn-glycerol = a triacyl-sn-glycerol + CoA</text>
        <dbReference type="Rhea" id="RHEA:10868"/>
        <dbReference type="ChEBI" id="CHEBI:17815"/>
        <dbReference type="ChEBI" id="CHEBI:57287"/>
        <dbReference type="ChEBI" id="CHEBI:58342"/>
        <dbReference type="ChEBI" id="CHEBI:64615"/>
        <dbReference type="EC" id="2.3.1.20"/>
    </reaction>
</comment>
<name>A0A7I7WSG1_MYCGU</name>
<evidence type="ECO:0000256" key="4">
    <source>
        <dbReference type="ARBA" id="ARBA00013244"/>
    </source>
</evidence>
<proteinExistence type="inferred from homology"/>
<evidence type="ECO:0000256" key="9">
    <source>
        <dbReference type="ARBA" id="ARBA00023315"/>
    </source>
</evidence>
<keyword evidence="6 11" id="KW-0808">Transferase</keyword>
<dbReference type="Proteomes" id="UP000466187">
    <property type="component" value="Chromosome"/>
</dbReference>
<dbReference type="EMBL" id="AP022608">
    <property type="protein sequence ID" value="BBZ20606.1"/>
    <property type="molecule type" value="Genomic_DNA"/>
</dbReference>
<protein>
    <recommendedName>
        <fullName evidence="4 11">Diacylglycerol O-acyltransferase</fullName>
        <ecNumber evidence="4 11">2.3.1.20</ecNumber>
    </recommendedName>
</protein>
<evidence type="ECO:0000256" key="7">
    <source>
        <dbReference type="ARBA" id="ARBA00022798"/>
    </source>
</evidence>
<evidence type="ECO:0000256" key="2">
    <source>
        <dbReference type="ARBA" id="ARBA00005189"/>
    </source>
</evidence>
<dbReference type="AlphaFoldDB" id="A0A7I7WSG1"/>
<dbReference type="Pfam" id="PF06974">
    <property type="entry name" value="WS_DGAT_C"/>
    <property type="match status" value="1"/>
</dbReference>
<evidence type="ECO:0000256" key="8">
    <source>
        <dbReference type="ARBA" id="ARBA00023098"/>
    </source>
</evidence>
<evidence type="ECO:0000313" key="14">
    <source>
        <dbReference type="EMBL" id="BBZ20606.1"/>
    </source>
</evidence>
<evidence type="ECO:0000313" key="15">
    <source>
        <dbReference type="Proteomes" id="UP000466187"/>
    </source>
</evidence>
<sequence length="466" mass="51168">MAKRLSPQDMIFLYGETPSSMMHVAALMPFTPPADAPANYLRQMFEETRDLDVVEPWNLKLSHPRMLFRPDQSWVVDEKFDIDYHVRRSALASPGDERELGILVSRLHSQNIDFTRPPWELHFIEGLEGGRFAIYMKIHHSLVDGYTGNKILERSMSTDPTLRDQPLFFNVGPPSKKRSKAPAPARNPIMSLVGGLLGGAVGGAQSVVNVGKALYNTQIRSDDEYGHITNSFQAPHSILNKHISRNRRFATQVYPFERLKSIGSKHDATVNDVALTIIGGGLRAFLDQLGELPAKPLVAFLPVNIRPKDDVGGGNAVGTILTTMGTDIDDPVERLHAITAATRAAKGQLQNMSQSEVLAYTAALMAPTALQLASAMTGVRGPLPFTFNLCVSNVPGPRETLYLNGSRLEATYPVSIPMHGMALNITLESYADTLNFGFIGCRDALPHLQRLAVYTGDALDELDKLA</sequence>
<evidence type="ECO:0000256" key="10">
    <source>
        <dbReference type="ARBA" id="ARBA00048109"/>
    </source>
</evidence>
<dbReference type="GO" id="GO:0001666">
    <property type="term" value="P:response to hypoxia"/>
    <property type="evidence" value="ECO:0007669"/>
    <property type="project" value="TreeGrafter"/>
</dbReference>
<evidence type="ECO:0000259" key="13">
    <source>
        <dbReference type="Pfam" id="PF06974"/>
    </source>
</evidence>
<dbReference type="InterPro" id="IPR045034">
    <property type="entry name" value="O-acyltransferase_WSD1-like"/>
</dbReference>
<gene>
    <name evidence="14" type="ORF">MGAD_49410</name>
</gene>
<dbReference type="Pfam" id="PF03007">
    <property type="entry name" value="WS_DGAT_cat"/>
    <property type="match status" value="1"/>
</dbReference>
<dbReference type="GO" id="GO:0051701">
    <property type="term" value="P:biological process involved in interaction with host"/>
    <property type="evidence" value="ECO:0007669"/>
    <property type="project" value="TreeGrafter"/>
</dbReference>
<comment type="pathway">
    <text evidence="2">Lipid metabolism.</text>
</comment>
<evidence type="ECO:0000256" key="6">
    <source>
        <dbReference type="ARBA" id="ARBA00022679"/>
    </source>
</evidence>
<dbReference type="GO" id="GO:0005886">
    <property type="term" value="C:plasma membrane"/>
    <property type="evidence" value="ECO:0007669"/>
    <property type="project" value="TreeGrafter"/>
</dbReference>
<dbReference type="UniPathway" id="UPA00282"/>
<dbReference type="InterPro" id="IPR004255">
    <property type="entry name" value="O-acyltransferase_WSD1_N"/>
</dbReference>
<accession>A0A7I7WSG1</accession>
<evidence type="ECO:0000256" key="3">
    <source>
        <dbReference type="ARBA" id="ARBA00009587"/>
    </source>
</evidence>
<dbReference type="PANTHER" id="PTHR31650:SF1">
    <property type="entry name" value="WAX ESTER SYNTHASE_DIACYLGLYCEROL ACYLTRANSFERASE 4-RELATED"/>
    <property type="match status" value="1"/>
</dbReference>
<dbReference type="InterPro" id="IPR009721">
    <property type="entry name" value="O-acyltransferase_WSD1_C"/>
</dbReference>
<dbReference type="NCBIfam" id="TIGR02946">
    <property type="entry name" value="acyl_WS_DGAT"/>
    <property type="match status" value="1"/>
</dbReference>
<evidence type="ECO:0000259" key="12">
    <source>
        <dbReference type="Pfam" id="PF03007"/>
    </source>
</evidence>
<dbReference type="InterPro" id="IPR014292">
    <property type="entry name" value="Acyl_transf_WS/DGAT"/>
</dbReference>
<keyword evidence="5 11" id="KW-0444">Lipid biosynthesis</keyword>
<keyword evidence="8 11" id="KW-0443">Lipid metabolism</keyword>
<evidence type="ECO:0000256" key="1">
    <source>
        <dbReference type="ARBA" id="ARBA00004771"/>
    </source>
</evidence>
<dbReference type="GO" id="GO:0004144">
    <property type="term" value="F:diacylglycerol O-acyltransferase activity"/>
    <property type="evidence" value="ECO:0007669"/>
    <property type="project" value="UniProtKB-EC"/>
</dbReference>
<keyword evidence="9 11" id="KW-0012">Acyltransferase</keyword>
<dbReference type="SUPFAM" id="SSF52777">
    <property type="entry name" value="CoA-dependent acyltransferases"/>
    <property type="match status" value="1"/>
</dbReference>
<feature type="domain" description="O-acyltransferase WSD1-like N-terminal" evidence="12">
    <location>
        <begin position="5"/>
        <end position="274"/>
    </location>
</feature>
<comment type="pathway">
    <text evidence="1 11">Glycerolipid metabolism; triacylglycerol biosynthesis.</text>
</comment>
<evidence type="ECO:0000256" key="5">
    <source>
        <dbReference type="ARBA" id="ARBA00022516"/>
    </source>
</evidence>